<dbReference type="SUPFAM" id="SSF53720">
    <property type="entry name" value="ALDH-like"/>
    <property type="match status" value="1"/>
</dbReference>
<evidence type="ECO:0000256" key="4">
    <source>
        <dbReference type="PIRSR" id="PIRSR036492-1"/>
    </source>
</evidence>
<dbReference type="PIRSF" id="PIRSF036492">
    <property type="entry name" value="ALDH"/>
    <property type="match status" value="1"/>
</dbReference>
<dbReference type="InterPro" id="IPR029510">
    <property type="entry name" value="Ald_DH_CS_GLU"/>
</dbReference>
<organism evidence="8 9">
    <name type="scientific">BD1-7 clade bacterium</name>
    <dbReference type="NCBI Taxonomy" id="2029982"/>
    <lineage>
        <taxon>Bacteria</taxon>
        <taxon>Pseudomonadati</taxon>
        <taxon>Pseudomonadota</taxon>
        <taxon>Gammaproteobacteria</taxon>
        <taxon>Cellvibrionales</taxon>
        <taxon>Spongiibacteraceae</taxon>
        <taxon>BD1-7 clade</taxon>
    </lineage>
</organism>
<evidence type="ECO:0000256" key="5">
    <source>
        <dbReference type="PROSITE-ProRule" id="PRU10007"/>
    </source>
</evidence>
<feature type="domain" description="Aldehyde dehydrogenase" evidence="7">
    <location>
        <begin position="14"/>
        <end position="470"/>
    </location>
</feature>
<keyword evidence="9" id="KW-1185">Reference proteome</keyword>
<dbReference type="Pfam" id="PF00171">
    <property type="entry name" value="Aldedh"/>
    <property type="match status" value="1"/>
</dbReference>
<dbReference type="FunFam" id="3.40.605.10:FF:000007">
    <property type="entry name" value="NAD/NADP-dependent betaine aldehyde dehydrogenase"/>
    <property type="match status" value="1"/>
</dbReference>
<dbReference type="InterPro" id="IPR016163">
    <property type="entry name" value="Ald_DH_C"/>
</dbReference>
<evidence type="ECO:0000313" key="8">
    <source>
        <dbReference type="EMBL" id="CAA0125188.1"/>
    </source>
</evidence>
<dbReference type="CDD" id="cd07099">
    <property type="entry name" value="ALDH_DDALDH"/>
    <property type="match status" value="1"/>
</dbReference>
<dbReference type="Gene3D" id="3.40.605.10">
    <property type="entry name" value="Aldehyde Dehydrogenase, Chain A, domain 1"/>
    <property type="match status" value="1"/>
</dbReference>
<dbReference type="EMBL" id="CACSIO010000061">
    <property type="protein sequence ID" value="CAA0125188.1"/>
    <property type="molecule type" value="Genomic_DNA"/>
</dbReference>
<feature type="active site" evidence="4">
    <location>
        <position position="281"/>
    </location>
</feature>
<name>A0A5S9R154_9GAMM</name>
<dbReference type="PANTHER" id="PTHR11699">
    <property type="entry name" value="ALDEHYDE DEHYDROGENASE-RELATED"/>
    <property type="match status" value="1"/>
</dbReference>
<sequence>MAIVTQHTAEGSTQSVLQLHNPADHSFLYELPVATPADVEEAVAKAREAQKNWGALTVENRVSYLLRLRDVIMESRDEIVQTVIGETGKPLQDAFVFEVLAVCDFITFYTKQARKLLKTKRRKVPGLLKFTKKVEVVYKPLGVVGVISPWNGPFVLTANPVIQALLAGNTVVAKGSEITPRSAGILQDLCERAGFPEGVCQVLVGDGMTGAALTSADVDKICFTGSVATGKKVATNCIEKLIPYTLELGGKDAMIVCADADLDDAAHGAVWGSCVNTGHYCCGTERIYVEAAIYDAFVSKCVALAKSLNQGQKHGFKEDLGAVFWDRQMTIIESHVADAIERGAVANTGGERLADRDGLYFPATVMTNVDESCDLIQKETFGPILPIIKVENIDEAIAKANDSCYGLHGNVWTKDIQKGRNIAARMETGSVSVNDISMIFGVPSAPFGGVKESGFGHSGGDEGLRSFCHAQPILFGRYGGHDVGYPYDEKSYKRLNKVLDFTYKNPVGKFFFG</sequence>
<evidence type="ECO:0000256" key="3">
    <source>
        <dbReference type="PIRNR" id="PIRNR036492"/>
    </source>
</evidence>
<proteinExistence type="inferred from homology"/>
<reference evidence="8 9" key="1">
    <citation type="submission" date="2019-11" db="EMBL/GenBank/DDBJ databases">
        <authorList>
            <person name="Holert J."/>
        </authorList>
    </citation>
    <scope>NUCLEOTIDE SEQUENCE [LARGE SCALE GENOMIC DNA]</scope>
    <source>
        <strain evidence="8">SB11_3</strain>
    </source>
</reference>
<feature type="active site" evidence="4 5">
    <location>
        <position position="247"/>
    </location>
</feature>
<gene>
    <name evidence="8" type="primary">gabD2_3</name>
    <name evidence="8" type="ORF">OPDIPICF_03386</name>
</gene>
<keyword evidence="2 3" id="KW-0560">Oxidoreductase</keyword>
<accession>A0A5S9R154</accession>
<protein>
    <recommendedName>
        <fullName evidence="3">Aldehyde dehydrogenase</fullName>
    </recommendedName>
</protein>
<evidence type="ECO:0000259" key="7">
    <source>
        <dbReference type="Pfam" id="PF00171"/>
    </source>
</evidence>
<evidence type="ECO:0000256" key="6">
    <source>
        <dbReference type="RuleBase" id="RU003345"/>
    </source>
</evidence>
<dbReference type="OrthoDB" id="5887723at2"/>
<evidence type="ECO:0000256" key="1">
    <source>
        <dbReference type="ARBA" id="ARBA00009986"/>
    </source>
</evidence>
<evidence type="ECO:0000313" key="9">
    <source>
        <dbReference type="Proteomes" id="UP000441399"/>
    </source>
</evidence>
<evidence type="ECO:0000256" key="2">
    <source>
        <dbReference type="ARBA" id="ARBA00023002"/>
    </source>
</evidence>
<dbReference type="GO" id="GO:0016620">
    <property type="term" value="F:oxidoreductase activity, acting on the aldehyde or oxo group of donors, NAD or NADP as acceptor"/>
    <property type="evidence" value="ECO:0007669"/>
    <property type="project" value="InterPro"/>
</dbReference>
<dbReference type="GO" id="GO:0006081">
    <property type="term" value="P:aldehyde metabolic process"/>
    <property type="evidence" value="ECO:0007669"/>
    <property type="project" value="InterPro"/>
</dbReference>
<dbReference type="Gene3D" id="3.40.309.10">
    <property type="entry name" value="Aldehyde Dehydrogenase, Chain A, domain 2"/>
    <property type="match status" value="1"/>
</dbReference>
<comment type="similarity">
    <text evidence="1 3 6">Belongs to the aldehyde dehydrogenase family.</text>
</comment>
<dbReference type="Proteomes" id="UP000441399">
    <property type="component" value="Unassembled WGS sequence"/>
</dbReference>
<dbReference type="InterPro" id="IPR016161">
    <property type="entry name" value="Ald_DH/histidinol_DH"/>
</dbReference>
<dbReference type="InterPro" id="IPR012394">
    <property type="entry name" value="Aldehyde_DH_NAD(P)"/>
</dbReference>
<dbReference type="FunFam" id="3.40.309.10:FF:000009">
    <property type="entry name" value="Aldehyde dehydrogenase A"/>
    <property type="match status" value="1"/>
</dbReference>
<dbReference type="PROSITE" id="PS00687">
    <property type="entry name" value="ALDEHYDE_DEHYDR_GLU"/>
    <property type="match status" value="1"/>
</dbReference>
<dbReference type="InterPro" id="IPR015590">
    <property type="entry name" value="Aldehyde_DH_dom"/>
</dbReference>
<dbReference type="InterPro" id="IPR016162">
    <property type="entry name" value="Ald_DH_N"/>
</dbReference>
<dbReference type="AlphaFoldDB" id="A0A5S9R154"/>